<dbReference type="EMBL" id="CP071446">
    <property type="protein sequence ID" value="QTA38477.1"/>
    <property type="molecule type" value="Genomic_DNA"/>
</dbReference>
<evidence type="ECO:0000259" key="1">
    <source>
        <dbReference type="Pfam" id="PF00535"/>
    </source>
</evidence>
<organism evidence="2 3">
    <name type="scientific">Thermosipho ferrireducens</name>
    <dbReference type="NCBI Taxonomy" id="2571116"/>
    <lineage>
        <taxon>Bacteria</taxon>
        <taxon>Thermotogati</taxon>
        <taxon>Thermotogota</taxon>
        <taxon>Thermotogae</taxon>
        <taxon>Thermotogales</taxon>
        <taxon>Fervidobacteriaceae</taxon>
        <taxon>Thermosipho</taxon>
    </lineage>
</organism>
<accession>A0ABX7S9S7</accession>
<dbReference type="RefSeq" id="WP_207567194.1">
    <property type="nucleotide sequence ID" value="NZ_CP071446.1"/>
</dbReference>
<dbReference type="InterPro" id="IPR001173">
    <property type="entry name" value="Glyco_trans_2-like"/>
</dbReference>
<evidence type="ECO:0000313" key="3">
    <source>
        <dbReference type="Proteomes" id="UP000671862"/>
    </source>
</evidence>
<name>A0ABX7S9S7_9BACT</name>
<dbReference type="CDD" id="cd06433">
    <property type="entry name" value="GT_2_WfgS_like"/>
    <property type="match status" value="1"/>
</dbReference>
<dbReference type="SUPFAM" id="SSF53448">
    <property type="entry name" value="Nucleotide-diphospho-sugar transferases"/>
    <property type="match status" value="1"/>
</dbReference>
<dbReference type="Pfam" id="PF00535">
    <property type="entry name" value="Glycos_transf_2"/>
    <property type="match status" value="1"/>
</dbReference>
<keyword evidence="3" id="KW-1185">Reference proteome</keyword>
<dbReference type="Proteomes" id="UP000671862">
    <property type="component" value="Chromosome"/>
</dbReference>
<dbReference type="PANTHER" id="PTHR22916">
    <property type="entry name" value="GLYCOSYLTRANSFERASE"/>
    <property type="match status" value="1"/>
</dbReference>
<feature type="domain" description="Glycosyltransferase 2-like" evidence="1">
    <location>
        <begin position="8"/>
        <end position="155"/>
    </location>
</feature>
<reference evidence="2 3" key="1">
    <citation type="submission" date="2021-03" db="EMBL/GenBank/DDBJ databases">
        <title>Thermosipho ferrireducens sp.nov., an anaerobic thermophilic iron-reducing bacterium isolated from a deep-sea hydrothermal sulfide deposits.</title>
        <authorList>
            <person name="Zeng X."/>
            <person name="Chen Y."/>
            <person name="Shao Z."/>
        </authorList>
    </citation>
    <scope>NUCLEOTIDE SEQUENCE [LARGE SCALE GENOMIC DNA]</scope>
    <source>
        <strain evidence="2 3">JL129W03</strain>
    </source>
</reference>
<evidence type="ECO:0000313" key="2">
    <source>
        <dbReference type="EMBL" id="QTA38477.1"/>
    </source>
</evidence>
<proteinExistence type="predicted"/>
<dbReference type="PANTHER" id="PTHR22916:SF3">
    <property type="entry name" value="UDP-GLCNAC:BETAGAL BETA-1,3-N-ACETYLGLUCOSAMINYLTRANSFERASE-LIKE PROTEIN 1"/>
    <property type="match status" value="1"/>
</dbReference>
<dbReference type="Gene3D" id="3.90.550.10">
    <property type="entry name" value="Spore Coat Polysaccharide Biosynthesis Protein SpsA, Chain A"/>
    <property type="match status" value="1"/>
</dbReference>
<dbReference type="InterPro" id="IPR029044">
    <property type="entry name" value="Nucleotide-diphossugar_trans"/>
</dbReference>
<gene>
    <name evidence="2" type="ORF">JYK00_02840</name>
</gene>
<sequence>MNKTLKVSIITVTYNAAEFLVDAIESVRAQTYENIEYIIVDGDSKDGTQDIIQQYYRRGVITKYISEKDDGIYDAMNKGIDLATGDIIAFLNSDDFYVDKYVISDVVSTFINSKLDVAYGNVIYVSRKNIKKIIRYWKSGEFRKNKIATGWQIPHPALFVRKTVLNKVGKFDTKYKIASDYDFMLRIVMRSDVNIQHINRVIVAMRWGGTSTKSFKNMLKGNKEIFDTLKRNNFVKIPFSFFLVMRLFKRVAQMIGGLKS</sequence>
<protein>
    <submittedName>
        <fullName evidence="2">Glycosyltransferase</fullName>
    </submittedName>
</protein>